<keyword evidence="2" id="KW-0119">Carbohydrate metabolism</keyword>
<evidence type="ECO:0000313" key="5">
    <source>
        <dbReference type="Proteomes" id="UP001595841"/>
    </source>
</evidence>
<comment type="caution">
    <text evidence="4">The sequence shown here is derived from an EMBL/GenBank/DDBJ whole genome shotgun (WGS) entry which is preliminary data.</text>
</comment>
<dbReference type="RefSeq" id="WP_379767731.1">
    <property type="nucleotide sequence ID" value="NZ_JBHSCL010000012.1"/>
</dbReference>
<sequence length="382" mass="41663">MNRLKLLCIALVSIGAVFQSMLGQDTKTFLFVGSYTDGQKATGISVYQFDYMSGGLTLLEEVGNLVNLSFLTLSRNGKYLYAATEARLETPGSVSAFEIDPSNGSLLFLNKQTTKGKNPVHVVVDNDGKYLVSSNYTDPMIGLFQCEADGSLTPILQSIKFEGSSVVAPNQNSAHLHSSNFGPEGKYILSPDLGADKIRVFSLDQEKGKLMVEENLTLDTQKGAGPRHLTFHPNGNFAYCVEELSGTVTAYGYNDGKLTLIDTYFSYSKKSEGIYHGADIHISPDGLFAYVSNRLKEENTIAIFSIDPHTGELTLQGHQSTLGEVPRNFVIDPTGKFLLVANLTSGTIVVFRRDEKTGLLSYTGNKIEVGLPACLKMKTFKD</sequence>
<keyword evidence="3" id="KW-0732">Signal</keyword>
<organism evidence="4 5">
    <name type="scientific">Flagellimonas marina</name>
    <dbReference type="NCBI Taxonomy" id="1775168"/>
    <lineage>
        <taxon>Bacteria</taxon>
        <taxon>Pseudomonadati</taxon>
        <taxon>Bacteroidota</taxon>
        <taxon>Flavobacteriia</taxon>
        <taxon>Flavobacteriales</taxon>
        <taxon>Flavobacteriaceae</taxon>
        <taxon>Flagellimonas</taxon>
    </lineage>
</organism>
<dbReference type="Gene3D" id="2.130.10.10">
    <property type="entry name" value="YVTN repeat-like/Quinoprotein amine dehydrogenase"/>
    <property type="match status" value="1"/>
</dbReference>
<dbReference type="EMBL" id="JBHSCL010000012">
    <property type="protein sequence ID" value="MFC4222067.1"/>
    <property type="molecule type" value="Genomic_DNA"/>
</dbReference>
<dbReference type="Pfam" id="PF10282">
    <property type="entry name" value="Lactonase"/>
    <property type="match status" value="1"/>
</dbReference>
<dbReference type="InterPro" id="IPR019405">
    <property type="entry name" value="Lactonase_7-beta_prop"/>
</dbReference>
<evidence type="ECO:0000256" key="1">
    <source>
        <dbReference type="ARBA" id="ARBA00005564"/>
    </source>
</evidence>
<dbReference type="PANTHER" id="PTHR30344:SF1">
    <property type="entry name" value="6-PHOSPHOGLUCONOLACTONASE"/>
    <property type="match status" value="1"/>
</dbReference>
<dbReference type="PANTHER" id="PTHR30344">
    <property type="entry name" value="6-PHOSPHOGLUCONOLACTONASE-RELATED"/>
    <property type="match status" value="1"/>
</dbReference>
<comment type="similarity">
    <text evidence="1">Belongs to the cycloisomerase 2 family.</text>
</comment>
<evidence type="ECO:0000256" key="2">
    <source>
        <dbReference type="ARBA" id="ARBA00022526"/>
    </source>
</evidence>
<dbReference type="InterPro" id="IPR050282">
    <property type="entry name" value="Cycloisomerase_2"/>
</dbReference>
<feature type="chain" id="PRO_5047264059" evidence="3">
    <location>
        <begin position="24"/>
        <end position="382"/>
    </location>
</feature>
<evidence type="ECO:0000313" key="4">
    <source>
        <dbReference type="EMBL" id="MFC4222067.1"/>
    </source>
</evidence>
<dbReference type="InterPro" id="IPR011048">
    <property type="entry name" value="Haem_d1_sf"/>
</dbReference>
<name>A0ABV8PPV0_9FLAO</name>
<protein>
    <submittedName>
        <fullName evidence="4">Lactonase family protein</fullName>
    </submittedName>
</protein>
<keyword evidence="2" id="KW-0313">Glucose metabolism</keyword>
<dbReference type="InterPro" id="IPR015943">
    <property type="entry name" value="WD40/YVTN_repeat-like_dom_sf"/>
</dbReference>
<evidence type="ECO:0000256" key="3">
    <source>
        <dbReference type="SAM" id="SignalP"/>
    </source>
</evidence>
<gene>
    <name evidence="4" type="ORF">ACFOWS_18075</name>
</gene>
<proteinExistence type="inferred from homology"/>
<reference evidence="5" key="1">
    <citation type="journal article" date="2019" name="Int. J. Syst. Evol. Microbiol.">
        <title>The Global Catalogue of Microorganisms (GCM) 10K type strain sequencing project: providing services to taxonomists for standard genome sequencing and annotation.</title>
        <authorList>
            <consortium name="The Broad Institute Genomics Platform"/>
            <consortium name="The Broad Institute Genome Sequencing Center for Infectious Disease"/>
            <person name="Wu L."/>
            <person name="Ma J."/>
        </authorList>
    </citation>
    <scope>NUCLEOTIDE SEQUENCE [LARGE SCALE GENOMIC DNA]</scope>
    <source>
        <strain evidence="5">CGMCC 1.15774</strain>
    </source>
</reference>
<feature type="signal peptide" evidence="3">
    <location>
        <begin position="1"/>
        <end position="23"/>
    </location>
</feature>
<accession>A0ABV8PPV0</accession>
<dbReference type="Proteomes" id="UP001595841">
    <property type="component" value="Unassembled WGS sequence"/>
</dbReference>
<keyword evidence="5" id="KW-1185">Reference proteome</keyword>
<dbReference type="SUPFAM" id="SSF51004">
    <property type="entry name" value="C-terminal (heme d1) domain of cytochrome cd1-nitrite reductase"/>
    <property type="match status" value="1"/>
</dbReference>